<dbReference type="SUPFAM" id="SSF47413">
    <property type="entry name" value="lambda repressor-like DNA-binding domains"/>
    <property type="match status" value="1"/>
</dbReference>
<dbReference type="RefSeq" id="WP_250485700.1">
    <property type="nucleotide sequence ID" value="NZ_JAQQDB010000024.1"/>
</dbReference>
<gene>
    <name evidence="2" type="ORF">PQR08_24060</name>
</gene>
<dbReference type="InterPro" id="IPR010982">
    <property type="entry name" value="Lambda_DNA-bd_dom_sf"/>
</dbReference>
<comment type="caution">
    <text evidence="2">The sequence shown here is derived from an EMBL/GenBank/DDBJ whole genome shotgun (WGS) entry which is preliminary data.</text>
</comment>
<feature type="domain" description="HTH cro/C1-type" evidence="1">
    <location>
        <begin position="18"/>
        <end position="66"/>
    </location>
</feature>
<sequence>MTDHRDQITDVVALGALVRAVRIAQGFKRDELATATGLSPKFITHVESGKSTAQVGKVLQLLNELGMRFYVETPGTTFTKESLNAAMKRRRSRRTTPPEAA</sequence>
<evidence type="ECO:0000259" key="1">
    <source>
        <dbReference type="PROSITE" id="PS50943"/>
    </source>
</evidence>
<dbReference type="InterPro" id="IPR001387">
    <property type="entry name" value="Cro/C1-type_HTH"/>
</dbReference>
<proteinExistence type="predicted"/>
<dbReference type="SMART" id="SM00530">
    <property type="entry name" value="HTH_XRE"/>
    <property type="match status" value="1"/>
</dbReference>
<reference evidence="2 3" key="1">
    <citation type="journal article" date="2024" name="Chem. Sci.">
        <title>Discovery of megapolipeptins by genome mining of a Burkholderiales bacteria collection.</title>
        <authorList>
            <person name="Paulo B.S."/>
            <person name="Recchia M.J.J."/>
            <person name="Lee S."/>
            <person name="Fergusson C.H."/>
            <person name="Romanowski S.B."/>
            <person name="Hernandez A."/>
            <person name="Krull N."/>
            <person name="Liu D.Y."/>
            <person name="Cavanagh H."/>
            <person name="Bos A."/>
            <person name="Gray C.A."/>
            <person name="Murphy B.T."/>
            <person name="Linington R.G."/>
            <person name="Eustaquio A.S."/>
        </authorList>
    </citation>
    <scope>NUCLEOTIDE SEQUENCE [LARGE SCALE GENOMIC DNA]</scope>
    <source>
        <strain evidence="2 3">RL17-374-BIF-D</strain>
    </source>
</reference>
<evidence type="ECO:0000313" key="3">
    <source>
        <dbReference type="Proteomes" id="UP001629462"/>
    </source>
</evidence>
<dbReference type="PROSITE" id="PS50943">
    <property type="entry name" value="HTH_CROC1"/>
    <property type="match status" value="1"/>
</dbReference>
<dbReference type="Gene3D" id="1.10.260.40">
    <property type="entry name" value="lambda repressor-like DNA-binding domains"/>
    <property type="match status" value="1"/>
</dbReference>
<dbReference type="CDD" id="cd00093">
    <property type="entry name" value="HTH_XRE"/>
    <property type="match status" value="1"/>
</dbReference>
<name>A0ABW9CSE7_9BURK</name>
<dbReference type="Proteomes" id="UP001629462">
    <property type="component" value="Unassembled WGS sequence"/>
</dbReference>
<keyword evidence="3" id="KW-1185">Reference proteome</keyword>
<evidence type="ECO:0000313" key="2">
    <source>
        <dbReference type="EMBL" id="MFM0520510.1"/>
    </source>
</evidence>
<accession>A0ABW9CSE7</accession>
<dbReference type="EMBL" id="JAQQDB010000024">
    <property type="protein sequence ID" value="MFM0520510.1"/>
    <property type="molecule type" value="Genomic_DNA"/>
</dbReference>
<dbReference type="Pfam" id="PF13560">
    <property type="entry name" value="HTH_31"/>
    <property type="match status" value="1"/>
</dbReference>
<protein>
    <submittedName>
        <fullName evidence="2">Helix-turn-helix transcriptional regulator</fullName>
    </submittedName>
</protein>
<organism evidence="2 3">
    <name type="scientific">Caballeronia jiangsuensis</name>
    <dbReference type="NCBI Taxonomy" id="1458357"/>
    <lineage>
        <taxon>Bacteria</taxon>
        <taxon>Pseudomonadati</taxon>
        <taxon>Pseudomonadota</taxon>
        <taxon>Betaproteobacteria</taxon>
        <taxon>Burkholderiales</taxon>
        <taxon>Burkholderiaceae</taxon>
        <taxon>Caballeronia</taxon>
    </lineage>
</organism>